<dbReference type="STRING" id="4795.A0A225UGK2"/>
<dbReference type="SUPFAM" id="SSF53098">
    <property type="entry name" value="Ribonuclease H-like"/>
    <property type="match status" value="1"/>
</dbReference>
<dbReference type="GO" id="GO:0003676">
    <property type="term" value="F:nucleic acid binding"/>
    <property type="evidence" value="ECO:0007669"/>
    <property type="project" value="InterPro"/>
</dbReference>
<dbReference type="EMBL" id="NBNE01018633">
    <property type="protein sequence ID" value="OWY92182.1"/>
    <property type="molecule type" value="Genomic_DNA"/>
</dbReference>
<protein>
    <submittedName>
        <fullName evidence="2">Reverse transcriptase</fullName>
    </submittedName>
</protein>
<dbReference type="PROSITE" id="PS50994">
    <property type="entry name" value="INTEGRASE"/>
    <property type="match status" value="1"/>
</dbReference>
<dbReference type="AlphaFoldDB" id="A0A225UGK2"/>
<organism evidence="2 3">
    <name type="scientific">Phytophthora megakarya</name>
    <dbReference type="NCBI Taxonomy" id="4795"/>
    <lineage>
        <taxon>Eukaryota</taxon>
        <taxon>Sar</taxon>
        <taxon>Stramenopiles</taxon>
        <taxon>Oomycota</taxon>
        <taxon>Peronosporomycetes</taxon>
        <taxon>Peronosporales</taxon>
        <taxon>Peronosporaceae</taxon>
        <taxon>Phytophthora</taxon>
    </lineage>
</organism>
<keyword evidence="2" id="KW-0808">Transferase</keyword>
<evidence type="ECO:0000313" key="2">
    <source>
        <dbReference type="EMBL" id="OWY92182.1"/>
    </source>
</evidence>
<dbReference type="Proteomes" id="UP000198211">
    <property type="component" value="Unassembled WGS sequence"/>
</dbReference>
<dbReference type="GO" id="GO:0003964">
    <property type="term" value="F:RNA-directed DNA polymerase activity"/>
    <property type="evidence" value="ECO:0007669"/>
    <property type="project" value="UniProtKB-KW"/>
</dbReference>
<feature type="domain" description="Integrase catalytic" evidence="1">
    <location>
        <begin position="1"/>
        <end position="87"/>
    </location>
</feature>
<dbReference type="Gene3D" id="3.30.420.10">
    <property type="entry name" value="Ribonuclease H-like superfamily/Ribonuclease H"/>
    <property type="match status" value="1"/>
</dbReference>
<evidence type="ECO:0000259" key="1">
    <source>
        <dbReference type="PROSITE" id="PS50994"/>
    </source>
</evidence>
<dbReference type="GO" id="GO:0015074">
    <property type="term" value="P:DNA integration"/>
    <property type="evidence" value="ECO:0007669"/>
    <property type="project" value="InterPro"/>
</dbReference>
<gene>
    <name evidence="2" type="ORF">PHMEG_00038919</name>
</gene>
<keyword evidence="2" id="KW-0695">RNA-directed DNA polymerase</keyword>
<dbReference type="InterPro" id="IPR001584">
    <property type="entry name" value="Integrase_cat-core"/>
</dbReference>
<comment type="caution">
    <text evidence="2">The sequence shown here is derived from an EMBL/GenBank/DDBJ whole genome shotgun (WGS) entry which is preliminary data.</text>
</comment>
<dbReference type="InterPro" id="IPR012337">
    <property type="entry name" value="RNaseH-like_sf"/>
</dbReference>
<dbReference type="OrthoDB" id="118013at2759"/>
<sequence>MDHIPSLPRSHKGNTELLIWVDLFTGYVIAKASSSRSAQTVAESYEECVFRRFGASEMIPHDRNPASYFETAAAGDDGISSTGERDC</sequence>
<evidence type="ECO:0000313" key="3">
    <source>
        <dbReference type="Proteomes" id="UP000198211"/>
    </source>
</evidence>
<keyword evidence="3" id="KW-1185">Reference proteome</keyword>
<dbReference type="InterPro" id="IPR036397">
    <property type="entry name" value="RNaseH_sf"/>
</dbReference>
<name>A0A225UGK2_9STRA</name>
<keyword evidence="2" id="KW-0548">Nucleotidyltransferase</keyword>
<accession>A0A225UGK2</accession>
<proteinExistence type="predicted"/>
<reference evidence="3" key="1">
    <citation type="submission" date="2017-03" db="EMBL/GenBank/DDBJ databases">
        <title>Phytopthora megakarya and P. palmivora, two closely related causual agents of cacao black pod achieved similar genome size and gene model numbers by different mechanisms.</title>
        <authorList>
            <person name="Ali S."/>
            <person name="Shao J."/>
            <person name="Larry D.J."/>
            <person name="Kronmiller B."/>
            <person name="Shen D."/>
            <person name="Strem M.D."/>
            <person name="Melnick R.L."/>
            <person name="Guiltinan M.J."/>
            <person name="Tyler B.M."/>
            <person name="Meinhardt L.W."/>
            <person name="Bailey B.A."/>
        </authorList>
    </citation>
    <scope>NUCLEOTIDE SEQUENCE [LARGE SCALE GENOMIC DNA]</scope>
    <source>
        <strain evidence="3">zdho120</strain>
    </source>
</reference>